<dbReference type="SMART" id="SM00487">
    <property type="entry name" value="DEXDc"/>
    <property type="match status" value="1"/>
</dbReference>
<keyword evidence="1 5" id="KW-0547">Nucleotide-binding</keyword>
<dbReference type="GO" id="GO:0003723">
    <property type="term" value="F:RNA binding"/>
    <property type="evidence" value="ECO:0007669"/>
    <property type="project" value="UniProtKB-UniRule"/>
</dbReference>
<dbReference type="PROSITE" id="PS51194">
    <property type="entry name" value="HELICASE_CTER"/>
    <property type="match status" value="1"/>
</dbReference>
<proteinExistence type="inferred from homology"/>
<dbReference type="Proteomes" id="UP000694388">
    <property type="component" value="Unplaced"/>
</dbReference>
<dbReference type="Ensembl" id="ENSEBUT00000027264.1">
    <property type="protein sequence ID" value="ENSEBUP00000026688.1"/>
    <property type="gene ID" value="ENSEBUG00000016425.1"/>
</dbReference>
<dbReference type="CDD" id="cd18787">
    <property type="entry name" value="SF2_C_DEAD"/>
    <property type="match status" value="1"/>
</dbReference>
<dbReference type="InterPro" id="IPR014001">
    <property type="entry name" value="Helicase_ATP-bd"/>
</dbReference>
<dbReference type="PROSITE" id="PS51192">
    <property type="entry name" value="HELICASE_ATP_BIND_1"/>
    <property type="match status" value="1"/>
</dbReference>
<protein>
    <recommendedName>
        <fullName evidence="5">ATP-dependent RNA helicase</fullName>
        <ecNumber evidence="5">3.6.4.13</ecNumber>
    </recommendedName>
</protein>
<comment type="domain">
    <text evidence="5">The Q motif is unique to and characteristic of the DEAD box family of RNA helicases and controls ATP binding and hydrolysis.</text>
</comment>
<dbReference type="InterPro" id="IPR011545">
    <property type="entry name" value="DEAD/DEAH_box_helicase_dom"/>
</dbReference>
<dbReference type="GO" id="GO:0003724">
    <property type="term" value="F:RNA helicase activity"/>
    <property type="evidence" value="ECO:0007669"/>
    <property type="project" value="UniProtKB-EC"/>
</dbReference>
<dbReference type="InterPro" id="IPR027417">
    <property type="entry name" value="P-loop_NTPase"/>
</dbReference>
<evidence type="ECO:0000259" key="7">
    <source>
        <dbReference type="PROSITE" id="PS51194"/>
    </source>
</evidence>
<dbReference type="Ensembl" id="ENSEBUT00000027249.1">
    <property type="protein sequence ID" value="ENSEBUP00000026673.1"/>
    <property type="gene ID" value="ENSEBUG00000016425.1"/>
</dbReference>
<reference evidence="8" key="1">
    <citation type="submission" date="2025-05" db="UniProtKB">
        <authorList>
            <consortium name="Ensembl"/>
        </authorList>
    </citation>
    <scope>IDENTIFICATION</scope>
</reference>
<keyword evidence="4 5" id="KW-0694">RNA-binding</keyword>
<dbReference type="InterPro" id="IPR001650">
    <property type="entry name" value="Helicase_C-like"/>
</dbReference>
<dbReference type="Gene3D" id="3.40.50.300">
    <property type="entry name" value="P-loop containing nucleotide triphosphate hydrolases"/>
    <property type="match status" value="2"/>
</dbReference>
<dbReference type="Pfam" id="PF00271">
    <property type="entry name" value="Helicase_C"/>
    <property type="match status" value="1"/>
</dbReference>
<evidence type="ECO:0000256" key="4">
    <source>
        <dbReference type="ARBA" id="ARBA00022884"/>
    </source>
</evidence>
<evidence type="ECO:0000313" key="9">
    <source>
        <dbReference type="Proteomes" id="UP000694388"/>
    </source>
</evidence>
<dbReference type="SMART" id="SM00490">
    <property type="entry name" value="HELICc"/>
    <property type="match status" value="1"/>
</dbReference>
<feature type="domain" description="Helicase ATP-binding" evidence="6">
    <location>
        <begin position="131"/>
        <end position="341"/>
    </location>
</feature>
<organism evidence="8 9">
    <name type="scientific">Eptatretus burgeri</name>
    <name type="common">Inshore hagfish</name>
    <dbReference type="NCBI Taxonomy" id="7764"/>
    <lineage>
        <taxon>Eukaryota</taxon>
        <taxon>Metazoa</taxon>
        <taxon>Chordata</taxon>
        <taxon>Craniata</taxon>
        <taxon>Vertebrata</taxon>
        <taxon>Cyclostomata</taxon>
        <taxon>Myxini</taxon>
        <taxon>Myxiniformes</taxon>
        <taxon>Myxinidae</taxon>
        <taxon>Eptatretinae</taxon>
        <taxon>Eptatretus</taxon>
    </lineage>
</organism>
<accession>A0A8C4RCE7</accession>
<dbReference type="GeneTree" id="ENSGT00550000075141"/>
<comment type="similarity">
    <text evidence="5">Belongs to the DEAD box helicase family.</text>
</comment>
<comment type="function">
    <text evidence="5">RNA helicase.</text>
</comment>
<dbReference type="GO" id="GO:0016787">
    <property type="term" value="F:hydrolase activity"/>
    <property type="evidence" value="ECO:0007669"/>
    <property type="project" value="UniProtKB-KW"/>
</dbReference>
<keyword evidence="5" id="KW-0347">Helicase</keyword>
<evidence type="ECO:0000256" key="3">
    <source>
        <dbReference type="ARBA" id="ARBA00022840"/>
    </source>
</evidence>
<dbReference type="AlphaFoldDB" id="A0A8C4RCE7"/>
<dbReference type="PANTHER" id="PTHR24031">
    <property type="entry name" value="RNA HELICASE"/>
    <property type="match status" value="1"/>
</dbReference>
<dbReference type="EC" id="3.6.4.13" evidence="5"/>
<evidence type="ECO:0000313" key="8">
    <source>
        <dbReference type="Ensembl" id="ENSEBUP00000026673.1"/>
    </source>
</evidence>
<evidence type="ECO:0000259" key="6">
    <source>
        <dbReference type="PROSITE" id="PS51192"/>
    </source>
</evidence>
<dbReference type="GO" id="GO:0005524">
    <property type="term" value="F:ATP binding"/>
    <property type="evidence" value="ECO:0007669"/>
    <property type="project" value="UniProtKB-UniRule"/>
</dbReference>
<dbReference type="CDD" id="cd17956">
    <property type="entry name" value="DEADc_DDX51"/>
    <property type="match status" value="1"/>
</dbReference>
<keyword evidence="2 5" id="KW-0378">Hydrolase</keyword>
<feature type="domain" description="Helicase C-terminal" evidence="7">
    <location>
        <begin position="386"/>
        <end position="544"/>
    </location>
</feature>
<evidence type="ECO:0000256" key="5">
    <source>
        <dbReference type="RuleBase" id="RU365068"/>
    </source>
</evidence>
<keyword evidence="9" id="KW-1185">Reference proteome</keyword>
<keyword evidence="3 5" id="KW-0067">ATP-binding</keyword>
<name>A0A8C4RCE7_EPTBU</name>
<sequence length="561" mass="62109">MRTVLFTAQCFMWRGNKVGKITGMYRSLELTAHQSGEEPLIEESNVQCGFTVLGGFPETSVEKVLRPLPAWLANPCLISKRIKGTQTPLPAFLTPKLLQRLHDAGIHSLFPVQSLVIPAVLNGLSHCITLGRGGYRPGDICVSAPTGSGKTLAFVLPIVQALCHRVVLRVRALVLLPTKELAQQVAKVFHMYAETMGLKVVLVAGQKAFSREQSSLVKQMISEPRSKADIVVATPGRLVDHLTHTPDFSLAHLRFLVIDEADQMLDKLPHDWLNHVTRAVCCRADKGGPSRMVFSHKTLGPLTPSSEFPPQPALQKLLFSATLSHSPELLQRLNLHRPRLFSAIGDQGSSKVTKEKNLNGKSKEGLFAFPEELVEFIVPVRLNDKPLVLLYLLLKEHCYPLLCFCNARDTAHRLYLLMQLYGGVTVAEFSSKLSAGERERTLRLFVKGKIQLLVCSDAASRGLDVRCVGFVLNYDAPDSLQGYVHRVGRTARAGSSGVAYTLLLSAQITEFRLMLKEVGGRNPQKQILSPSQLSPLVPQYKEALAKLQQELSGEQKERQQW</sequence>
<dbReference type="SUPFAM" id="SSF52540">
    <property type="entry name" value="P-loop containing nucleoside triphosphate hydrolases"/>
    <property type="match status" value="1"/>
</dbReference>
<evidence type="ECO:0000256" key="2">
    <source>
        <dbReference type="ARBA" id="ARBA00022801"/>
    </source>
</evidence>
<dbReference type="Pfam" id="PF00270">
    <property type="entry name" value="DEAD"/>
    <property type="match status" value="1"/>
</dbReference>
<dbReference type="OMA" id="HEVKAFD"/>
<comment type="catalytic activity">
    <reaction evidence="5">
        <text>ATP + H2O = ADP + phosphate + H(+)</text>
        <dbReference type="Rhea" id="RHEA:13065"/>
        <dbReference type="ChEBI" id="CHEBI:15377"/>
        <dbReference type="ChEBI" id="CHEBI:15378"/>
        <dbReference type="ChEBI" id="CHEBI:30616"/>
        <dbReference type="ChEBI" id="CHEBI:43474"/>
        <dbReference type="ChEBI" id="CHEBI:456216"/>
        <dbReference type="EC" id="3.6.4.13"/>
    </reaction>
</comment>
<evidence type="ECO:0000256" key="1">
    <source>
        <dbReference type="ARBA" id="ARBA00022741"/>
    </source>
</evidence>